<keyword evidence="2" id="KW-0812">Transmembrane</keyword>
<keyword evidence="5" id="KW-1185">Reference proteome</keyword>
<evidence type="ECO:0000313" key="4">
    <source>
        <dbReference type="EMBL" id="MBB4927292.1"/>
    </source>
</evidence>
<feature type="domain" description="PPM-type phosphatase" evidence="3">
    <location>
        <begin position="143"/>
        <end position="366"/>
    </location>
</feature>
<keyword evidence="2" id="KW-1133">Transmembrane helix</keyword>
<name>A0A7W7R8C2_KITKI</name>
<accession>A0A7W7R8C2</accession>
<proteinExistence type="predicted"/>
<dbReference type="InterPro" id="IPR036457">
    <property type="entry name" value="PPM-type-like_dom_sf"/>
</dbReference>
<sequence>MGLRQRLAGGWQPWRSSHALVVIPLALIAVITVTDVLVPADIHLGPMLVIAPAITASFAGPRLTALIGALTVATVAWIGLHYDVLSSRNVVVQMIALAVLSAFIVFFCRVRERRRQELDQLRSVAEAAQTVLLRPLPHRLGPLRISCLYLAAEHEARIGGDLYAATRTEGGARVIIGDVRGKGLAAIGEASALLGAFREAAHQHATLPALAVALDRSVRRYLAESAEAGGEVVEHFITALLLDIPDEEPVIRLTSCGHPAPLLLCHGRATPVTGLHPAPPLGVGAIGLTEHAVDPACFEPGDTLLLYTDGVAEARDGEGIFYPLPERAAQWTELGTEALLHQLRHDLLAHVGGHLNDDAAVIAIHRAPSPQHGRQRGRIVHH</sequence>
<feature type="transmembrane region" description="Helical" evidence="2">
    <location>
        <begin position="50"/>
        <end position="78"/>
    </location>
</feature>
<gene>
    <name evidence="4" type="ORF">FHR34_006285</name>
</gene>
<dbReference type="AlphaFoldDB" id="A0A7W7R8C2"/>
<organism evidence="4 5">
    <name type="scientific">Kitasatospora kifunensis</name>
    <name type="common">Streptomyces kifunensis</name>
    <dbReference type="NCBI Taxonomy" id="58351"/>
    <lineage>
        <taxon>Bacteria</taxon>
        <taxon>Bacillati</taxon>
        <taxon>Actinomycetota</taxon>
        <taxon>Actinomycetes</taxon>
        <taxon>Kitasatosporales</taxon>
        <taxon>Streptomycetaceae</taxon>
        <taxon>Kitasatospora</taxon>
    </lineage>
</organism>
<keyword evidence="2" id="KW-0472">Membrane</keyword>
<dbReference type="FunFam" id="3.60.40.10:FF:000058">
    <property type="entry name" value="Stage II sporulation protein E"/>
    <property type="match status" value="1"/>
</dbReference>
<dbReference type="SMART" id="SM00331">
    <property type="entry name" value="PP2C_SIG"/>
    <property type="match status" value="1"/>
</dbReference>
<dbReference type="InterPro" id="IPR052016">
    <property type="entry name" value="Bact_Sigma-Reg"/>
</dbReference>
<dbReference type="RefSeq" id="WP_184941427.1">
    <property type="nucleotide sequence ID" value="NZ_JACHJV010000001.1"/>
</dbReference>
<keyword evidence="1" id="KW-0378">Hydrolase</keyword>
<dbReference type="EMBL" id="JACHJV010000001">
    <property type="protein sequence ID" value="MBB4927292.1"/>
    <property type="molecule type" value="Genomic_DNA"/>
</dbReference>
<dbReference type="Proteomes" id="UP000540506">
    <property type="component" value="Unassembled WGS sequence"/>
</dbReference>
<feature type="transmembrane region" description="Helical" evidence="2">
    <location>
        <begin position="20"/>
        <end position="38"/>
    </location>
</feature>
<feature type="transmembrane region" description="Helical" evidence="2">
    <location>
        <begin position="90"/>
        <end position="108"/>
    </location>
</feature>
<evidence type="ECO:0000313" key="5">
    <source>
        <dbReference type="Proteomes" id="UP000540506"/>
    </source>
</evidence>
<protein>
    <submittedName>
        <fullName evidence="4">Serine phosphatase RsbU (Regulator of sigma subunit)</fullName>
    </submittedName>
</protein>
<dbReference type="GO" id="GO:0016791">
    <property type="term" value="F:phosphatase activity"/>
    <property type="evidence" value="ECO:0007669"/>
    <property type="project" value="TreeGrafter"/>
</dbReference>
<dbReference type="InterPro" id="IPR001932">
    <property type="entry name" value="PPM-type_phosphatase-like_dom"/>
</dbReference>
<evidence type="ECO:0000256" key="1">
    <source>
        <dbReference type="ARBA" id="ARBA00022801"/>
    </source>
</evidence>
<dbReference type="PANTHER" id="PTHR43156:SF2">
    <property type="entry name" value="STAGE II SPORULATION PROTEIN E"/>
    <property type="match status" value="1"/>
</dbReference>
<evidence type="ECO:0000256" key="2">
    <source>
        <dbReference type="SAM" id="Phobius"/>
    </source>
</evidence>
<dbReference type="Gene3D" id="3.60.40.10">
    <property type="entry name" value="PPM-type phosphatase domain"/>
    <property type="match status" value="1"/>
</dbReference>
<reference evidence="4 5" key="1">
    <citation type="submission" date="2020-08" db="EMBL/GenBank/DDBJ databases">
        <title>Sequencing the genomes of 1000 actinobacteria strains.</title>
        <authorList>
            <person name="Klenk H.-P."/>
        </authorList>
    </citation>
    <scope>NUCLEOTIDE SEQUENCE [LARGE SCALE GENOMIC DNA]</scope>
    <source>
        <strain evidence="4 5">DSM 41654</strain>
    </source>
</reference>
<dbReference type="PANTHER" id="PTHR43156">
    <property type="entry name" value="STAGE II SPORULATION PROTEIN E-RELATED"/>
    <property type="match status" value="1"/>
</dbReference>
<evidence type="ECO:0000259" key="3">
    <source>
        <dbReference type="SMART" id="SM00331"/>
    </source>
</evidence>
<dbReference type="Pfam" id="PF07228">
    <property type="entry name" value="SpoIIE"/>
    <property type="match status" value="1"/>
</dbReference>
<comment type="caution">
    <text evidence="4">The sequence shown here is derived from an EMBL/GenBank/DDBJ whole genome shotgun (WGS) entry which is preliminary data.</text>
</comment>